<sequence length="314" mass="36844">MIYIKKYSTNDKIIWNEFVKLIKNEHFFFYREYMEYHSDRFTDNSLMFYDSKNSLIAILPANINNNIIYSHQGLTFGGLLIKSSIKQKDVLNIFLAIKDYLKNNKLNSMIYKRIPYIYHNMPSDEDLYGLFRINAKLIRRDVSSAIKIKKQIKYSKGRKWIIKKTKESNLEYSLCSNTEEFWNNLENVLLQSHNVKPTHSLKEIKHLIELFPNNIKLYTVNYNQKPVSGAVIFEMSEIAHTQYLYNTPEGREIGALDGLIDYLVKEVYSSKEYFDFGISNEDNGKILNEGLIAQKEGFGARAITHDFFEIKAND</sequence>
<dbReference type="AlphaFoldDB" id="A0A385JNT4"/>
<dbReference type="InterPro" id="IPR016181">
    <property type="entry name" value="Acyl_CoA_acyltransferase"/>
</dbReference>
<dbReference type="Gene3D" id="3.40.630.30">
    <property type="match status" value="1"/>
</dbReference>
<evidence type="ECO:0000313" key="1">
    <source>
        <dbReference type="EMBL" id="AXY99956.1"/>
    </source>
</evidence>
<proteinExistence type="predicted"/>
<protein>
    <submittedName>
        <fullName evidence="1">GNAT family N-acetyltransferase</fullName>
    </submittedName>
</protein>
<keyword evidence="1" id="KW-0808">Transferase</keyword>
<name>A0A385JNT4_9GAMM</name>
<dbReference type="EMBL" id="KY710727">
    <property type="protein sequence ID" value="AXY99956.1"/>
    <property type="molecule type" value="Genomic_DNA"/>
</dbReference>
<reference evidence="1" key="1">
    <citation type="journal article" date="2017" name="PLoS ONE">
        <title>Genetic diversity of the O antigens of Proteus species and the development of a suspension array for molecular serotyping.</title>
        <authorList>
            <person name="Yu X."/>
            <person name="Torzewska A."/>
            <person name="Zhang X."/>
            <person name="Yin Z."/>
            <person name="Drzewiecka D."/>
            <person name="Cao H."/>
            <person name="Liu B."/>
            <person name="Knirel Y.A."/>
            <person name="Rozalski A."/>
            <person name="Wang L."/>
        </authorList>
    </citation>
    <scope>NUCLEOTIDE SEQUENCE</scope>
    <source>
        <strain evidence="1">G2655</strain>
    </source>
</reference>
<organism evidence="1">
    <name type="scientific">Proteus penneri</name>
    <dbReference type="NCBI Taxonomy" id="102862"/>
    <lineage>
        <taxon>Bacteria</taxon>
        <taxon>Pseudomonadati</taxon>
        <taxon>Pseudomonadota</taxon>
        <taxon>Gammaproteobacteria</taxon>
        <taxon>Enterobacterales</taxon>
        <taxon>Morganellaceae</taxon>
        <taxon>Proteus</taxon>
    </lineage>
</organism>
<accession>A0A385JNT4</accession>
<dbReference type="GO" id="GO:0016740">
    <property type="term" value="F:transferase activity"/>
    <property type="evidence" value="ECO:0007669"/>
    <property type="project" value="UniProtKB-KW"/>
</dbReference>
<dbReference type="SUPFAM" id="SSF55729">
    <property type="entry name" value="Acyl-CoA N-acyltransferases (Nat)"/>
    <property type="match status" value="1"/>
</dbReference>